<evidence type="ECO:0000313" key="3">
    <source>
        <dbReference type="Proteomes" id="UP001519460"/>
    </source>
</evidence>
<gene>
    <name evidence="2" type="ORF">BaRGS_00012620</name>
</gene>
<proteinExistence type="predicted"/>
<organism evidence="2 3">
    <name type="scientific">Batillaria attramentaria</name>
    <dbReference type="NCBI Taxonomy" id="370345"/>
    <lineage>
        <taxon>Eukaryota</taxon>
        <taxon>Metazoa</taxon>
        <taxon>Spiralia</taxon>
        <taxon>Lophotrochozoa</taxon>
        <taxon>Mollusca</taxon>
        <taxon>Gastropoda</taxon>
        <taxon>Caenogastropoda</taxon>
        <taxon>Sorbeoconcha</taxon>
        <taxon>Cerithioidea</taxon>
        <taxon>Batillariidae</taxon>
        <taxon>Batillaria</taxon>
    </lineage>
</organism>
<accession>A0ABD0LAG7</accession>
<reference evidence="2 3" key="1">
    <citation type="journal article" date="2023" name="Sci. Data">
        <title>Genome assembly of the Korean intertidal mud-creeper Batillaria attramentaria.</title>
        <authorList>
            <person name="Patra A.K."/>
            <person name="Ho P.T."/>
            <person name="Jun S."/>
            <person name="Lee S.J."/>
            <person name="Kim Y."/>
            <person name="Won Y.J."/>
        </authorList>
    </citation>
    <scope>NUCLEOTIDE SEQUENCE [LARGE SCALE GENOMIC DNA]</scope>
    <source>
        <strain evidence="2">Wonlab-2016</strain>
    </source>
</reference>
<protein>
    <submittedName>
        <fullName evidence="2">Uncharacterized protein</fullName>
    </submittedName>
</protein>
<keyword evidence="1" id="KW-1133">Transmembrane helix</keyword>
<keyword evidence="3" id="KW-1185">Reference proteome</keyword>
<evidence type="ECO:0000256" key="1">
    <source>
        <dbReference type="SAM" id="Phobius"/>
    </source>
</evidence>
<feature type="transmembrane region" description="Helical" evidence="1">
    <location>
        <begin position="20"/>
        <end position="38"/>
    </location>
</feature>
<sequence length="100" mass="11278">MDLLWIRKHFWVKAFSNSVLSDLFVLSCFAVFLLRFHLTILGRLLCMTYEDVGLMVADSRASRARPDCPVRPSRGADLLALSQLSASPVFTRVPFGGHEH</sequence>
<evidence type="ECO:0000313" key="2">
    <source>
        <dbReference type="EMBL" id="KAK7496210.1"/>
    </source>
</evidence>
<comment type="caution">
    <text evidence="2">The sequence shown here is derived from an EMBL/GenBank/DDBJ whole genome shotgun (WGS) entry which is preliminary data.</text>
</comment>
<keyword evidence="1" id="KW-0812">Transmembrane</keyword>
<dbReference type="Proteomes" id="UP001519460">
    <property type="component" value="Unassembled WGS sequence"/>
</dbReference>
<feature type="non-terminal residue" evidence="2">
    <location>
        <position position="100"/>
    </location>
</feature>
<keyword evidence="1" id="KW-0472">Membrane</keyword>
<dbReference type="AlphaFoldDB" id="A0ABD0LAG7"/>
<name>A0ABD0LAG7_9CAEN</name>
<dbReference type="EMBL" id="JACVVK020000069">
    <property type="protein sequence ID" value="KAK7496210.1"/>
    <property type="molecule type" value="Genomic_DNA"/>
</dbReference>